<dbReference type="SUPFAM" id="SSF53098">
    <property type="entry name" value="Ribonuclease H-like"/>
    <property type="match status" value="1"/>
</dbReference>
<dbReference type="EMBL" id="CAJPWZ010001578">
    <property type="protein sequence ID" value="CAG2217865.1"/>
    <property type="molecule type" value="Genomic_DNA"/>
</dbReference>
<feature type="domain" description="Integrase catalytic" evidence="4">
    <location>
        <begin position="721"/>
        <end position="880"/>
    </location>
</feature>
<keyword evidence="6" id="KW-1185">Reference proteome</keyword>
<keyword evidence="2" id="KW-0808">Transferase</keyword>
<dbReference type="InterPro" id="IPR043128">
    <property type="entry name" value="Rev_trsase/Diguanyl_cyclase"/>
</dbReference>
<dbReference type="Gene3D" id="3.10.10.10">
    <property type="entry name" value="HIV Type 1 Reverse Transcriptase, subunit A, domain 1"/>
    <property type="match status" value="1"/>
</dbReference>
<dbReference type="Pfam" id="PF00665">
    <property type="entry name" value="rve"/>
    <property type="match status" value="1"/>
</dbReference>
<accession>A0A8S3SE41</accession>
<dbReference type="AlphaFoldDB" id="A0A8S3SE41"/>
<dbReference type="InterPro" id="IPR001584">
    <property type="entry name" value="Integrase_cat-core"/>
</dbReference>
<dbReference type="GO" id="GO:0015074">
    <property type="term" value="P:DNA integration"/>
    <property type="evidence" value="ECO:0007669"/>
    <property type="project" value="InterPro"/>
</dbReference>
<dbReference type="OrthoDB" id="5832112at2759"/>
<dbReference type="InterPro" id="IPR043502">
    <property type="entry name" value="DNA/RNA_pol_sf"/>
</dbReference>
<dbReference type="Gene3D" id="2.40.70.10">
    <property type="entry name" value="Acid Proteases"/>
    <property type="match status" value="1"/>
</dbReference>
<dbReference type="GO" id="GO:0003964">
    <property type="term" value="F:RNA-directed DNA polymerase activity"/>
    <property type="evidence" value="ECO:0007669"/>
    <property type="project" value="UniProtKB-KW"/>
</dbReference>
<proteinExistence type="predicted"/>
<dbReference type="Pfam" id="PF17921">
    <property type="entry name" value="Integrase_H2C2"/>
    <property type="match status" value="1"/>
</dbReference>
<keyword evidence="1" id="KW-0378">Hydrolase</keyword>
<dbReference type="Gene3D" id="3.30.420.10">
    <property type="entry name" value="Ribonuclease H-like superfamily/Ribonuclease H"/>
    <property type="match status" value="1"/>
</dbReference>
<dbReference type="PANTHER" id="PTHR37984">
    <property type="entry name" value="PROTEIN CBG26694"/>
    <property type="match status" value="1"/>
</dbReference>
<dbReference type="SUPFAM" id="SSF56672">
    <property type="entry name" value="DNA/RNA polymerases"/>
    <property type="match status" value="1"/>
</dbReference>
<gene>
    <name evidence="5" type="ORF">MEDL_31519</name>
</gene>
<dbReference type="InterPro" id="IPR018061">
    <property type="entry name" value="Retropepsins"/>
</dbReference>
<dbReference type="Gene3D" id="1.10.340.70">
    <property type="match status" value="1"/>
</dbReference>
<sequence length="1153" mass="131615">MSGQEQKFSIQEMFSFDKNKKSKTLFIEMKVLGKTFKAVIDSAAQISVLSTSILPLFQSTIKLKEHLVLRGAGRNSKIDARYTEEIPIEIGKLKSKWRFVTANINDNIILGIDFLEKFGAVIDMANYTVHINNEAIPAVCLIGNEGEEINLYRISIKKKTVVPPHSLKIVDMEIDHTPADDIIIQPKSNLKGLLSPNALIAKNETVKAVFRNDTDTFITLKGGHKFGIGMEIYNVVTDQDDLAEDPEVHSDRVSVNVDNPYSCKTSENVSDRFSVSSPTGNFETLEKVHVGDRVSAGPPQGDRFSVSPPQGDRFSVSPPQGDRFSVKPPKGDRFSVNPSKKIRTVIKDGDSVNKLNKLKELNSKIPEHLKDLYTRTVEYFDIDRSIKIAEVLIEFQNIFAKGDMDLGLFNGDIKHRIHTGEAAAIKQQMRRTPLKFENEKEKHLNQMLDKGVIKPSISDWCSCPVLVRKKDGSLRYCIDFRPLNKVTTKDVFPLPKIESCMDTLRGSAYMNTLNECNSYLPSIPLNKLPCGGCKYCTRARNQWSTFEEEVDFVKPLTVRAVSIKDVTSTKEKILQPYTETELRDAQKNDIDLSTVIAWLSTDFSPSKQDLQMSSPFVRHLWQTKSQLEFRNGILYYFWDDAVAPRLLFITPRKLRQEMLHLCHDLRSAGHLGQDKTLAKLRHTVYWYGMTMDCKLYVSTCQICNRYKKPLKRAKAELGRYHSGVPFERIHLDILGPLPVTKQNNKYVLVIIDQFTKWLECCPLPNQNAEVVAKALMDSTISRFGCPMELHTDQGKNVDGRVIRQLCDLLEVSKTRTSAYHPASNGQVERYNRIITQLIRCFLKKTQNRWDIHLQQLAGAIRATENRQTGFSPNFMVFGREVNQPIDLVLGQIKERFPDQDICKYVQSLRKSLEDAHDIARDNLKSAQKRQKQDYDLNLNFRKYCVGDIVLKLDTARKVGISPKLKAPWKGPYVVIEVKSPALLKIKDRKREEVVHHDRLKLCIDREIPLWLQRLRNDILGRAENKLERDTNMELEDLYLDILFSGGNQNTQNDLNPLSESLTDDLDNNDPFLVSDSLTNNSNNERIILKDLHSLIDIPFDLDATLAYDLSQNSLFLNSDDINRDTDTLDNGSKQGQVGRRKRQMPSYLHDYVQ</sequence>
<dbReference type="FunFam" id="3.30.420.10:FF:000032">
    <property type="entry name" value="Retrovirus-related Pol polyprotein from transposon 297-like Protein"/>
    <property type="match status" value="1"/>
</dbReference>
<keyword evidence="2" id="KW-0695">RNA-directed DNA polymerase</keyword>
<dbReference type="GO" id="GO:0003676">
    <property type="term" value="F:nucleic acid binding"/>
    <property type="evidence" value="ECO:0007669"/>
    <property type="project" value="InterPro"/>
</dbReference>
<dbReference type="Proteomes" id="UP000683360">
    <property type="component" value="Unassembled WGS sequence"/>
</dbReference>
<reference evidence="5" key="1">
    <citation type="submission" date="2021-03" db="EMBL/GenBank/DDBJ databases">
        <authorList>
            <person name="Bekaert M."/>
        </authorList>
    </citation>
    <scope>NUCLEOTIDE SEQUENCE</scope>
</reference>
<comment type="caution">
    <text evidence="5">The sequence shown here is derived from an EMBL/GenBank/DDBJ whole genome shotgun (WGS) entry which is preliminary data.</text>
</comment>
<dbReference type="GO" id="GO:0004519">
    <property type="term" value="F:endonuclease activity"/>
    <property type="evidence" value="ECO:0007669"/>
    <property type="project" value="UniProtKB-KW"/>
</dbReference>
<evidence type="ECO:0000256" key="3">
    <source>
        <dbReference type="SAM" id="MobiDB-lite"/>
    </source>
</evidence>
<evidence type="ECO:0000313" key="6">
    <source>
        <dbReference type="Proteomes" id="UP000683360"/>
    </source>
</evidence>
<dbReference type="InterPro" id="IPR036397">
    <property type="entry name" value="RNaseH_sf"/>
</dbReference>
<dbReference type="GO" id="GO:0016787">
    <property type="term" value="F:hydrolase activity"/>
    <property type="evidence" value="ECO:0007669"/>
    <property type="project" value="UniProtKB-KW"/>
</dbReference>
<name>A0A8S3SE41_MYTED</name>
<dbReference type="InterPro" id="IPR041588">
    <property type="entry name" value="Integrase_H2C2"/>
</dbReference>
<dbReference type="PROSITE" id="PS50994">
    <property type="entry name" value="INTEGRASE"/>
    <property type="match status" value="1"/>
</dbReference>
<evidence type="ECO:0000256" key="2">
    <source>
        <dbReference type="ARBA" id="ARBA00022918"/>
    </source>
</evidence>
<dbReference type="SUPFAM" id="SSF50630">
    <property type="entry name" value="Acid proteases"/>
    <property type="match status" value="1"/>
</dbReference>
<dbReference type="Pfam" id="PF00077">
    <property type="entry name" value="RVP"/>
    <property type="match status" value="1"/>
</dbReference>
<dbReference type="PANTHER" id="PTHR37984:SF15">
    <property type="entry name" value="INTEGRASE CATALYTIC DOMAIN-CONTAINING PROTEIN"/>
    <property type="match status" value="1"/>
</dbReference>
<dbReference type="InterPro" id="IPR021109">
    <property type="entry name" value="Peptidase_aspartic_dom_sf"/>
</dbReference>
<dbReference type="InterPro" id="IPR012337">
    <property type="entry name" value="RNaseH-like_sf"/>
</dbReference>
<feature type="region of interest" description="Disordered" evidence="3">
    <location>
        <begin position="1120"/>
        <end position="1153"/>
    </location>
</feature>
<dbReference type="InterPro" id="IPR050951">
    <property type="entry name" value="Retrovirus_Pol_polyprotein"/>
</dbReference>
<dbReference type="FunFam" id="1.10.340.70:FF:000001">
    <property type="entry name" value="Retrovirus-related Pol polyprotein from transposon gypsy-like Protein"/>
    <property type="match status" value="1"/>
</dbReference>
<organism evidence="5 6">
    <name type="scientific">Mytilus edulis</name>
    <name type="common">Blue mussel</name>
    <dbReference type="NCBI Taxonomy" id="6550"/>
    <lineage>
        <taxon>Eukaryota</taxon>
        <taxon>Metazoa</taxon>
        <taxon>Spiralia</taxon>
        <taxon>Lophotrochozoa</taxon>
        <taxon>Mollusca</taxon>
        <taxon>Bivalvia</taxon>
        <taxon>Autobranchia</taxon>
        <taxon>Pteriomorphia</taxon>
        <taxon>Mytilida</taxon>
        <taxon>Mytiloidea</taxon>
        <taxon>Mytilidae</taxon>
        <taxon>Mytilinae</taxon>
        <taxon>Mytilus</taxon>
    </lineage>
</organism>
<dbReference type="Gene3D" id="3.30.70.270">
    <property type="match status" value="1"/>
</dbReference>
<evidence type="ECO:0000256" key="1">
    <source>
        <dbReference type="ARBA" id="ARBA00022801"/>
    </source>
</evidence>
<keyword evidence="2" id="KW-0548">Nucleotidyltransferase</keyword>
<protein>
    <recommendedName>
        <fullName evidence="4">Integrase catalytic domain-containing protein</fullName>
    </recommendedName>
</protein>
<evidence type="ECO:0000259" key="4">
    <source>
        <dbReference type="PROSITE" id="PS50994"/>
    </source>
</evidence>
<feature type="region of interest" description="Disordered" evidence="3">
    <location>
        <begin position="294"/>
        <end position="337"/>
    </location>
</feature>
<evidence type="ECO:0000313" key="5">
    <source>
        <dbReference type="EMBL" id="CAG2217865.1"/>
    </source>
</evidence>